<reference evidence="1 2" key="1">
    <citation type="submission" date="2016-03" db="EMBL/GenBank/DDBJ databases">
        <title>EvidentialGene: Evidence-directed Construction of Genes on Genomes.</title>
        <authorList>
            <person name="Gilbert D.G."/>
            <person name="Choi J.-H."/>
            <person name="Mockaitis K."/>
            <person name="Colbourne J."/>
            <person name="Pfrender M."/>
        </authorList>
    </citation>
    <scope>NUCLEOTIDE SEQUENCE [LARGE SCALE GENOMIC DNA]</scope>
    <source>
        <strain evidence="1 2">Xinb3</strain>
        <tissue evidence="1">Complete organism</tissue>
    </source>
</reference>
<dbReference type="EMBL" id="LRGB01005963">
    <property type="protein sequence ID" value="KZS01868.1"/>
    <property type="molecule type" value="Genomic_DNA"/>
</dbReference>
<proteinExistence type="predicted"/>
<organism evidence="1 2">
    <name type="scientific">Daphnia magna</name>
    <dbReference type="NCBI Taxonomy" id="35525"/>
    <lineage>
        <taxon>Eukaryota</taxon>
        <taxon>Metazoa</taxon>
        <taxon>Ecdysozoa</taxon>
        <taxon>Arthropoda</taxon>
        <taxon>Crustacea</taxon>
        <taxon>Branchiopoda</taxon>
        <taxon>Diplostraca</taxon>
        <taxon>Cladocera</taxon>
        <taxon>Anomopoda</taxon>
        <taxon>Daphniidae</taxon>
        <taxon>Daphnia</taxon>
    </lineage>
</organism>
<evidence type="ECO:0000313" key="2">
    <source>
        <dbReference type="Proteomes" id="UP000076858"/>
    </source>
</evidence>
<name>A0A164J1T6_9CRUS</name>
<gene>
    <name evidence="1" type="ORF">APZ42_001338</name>
</gene>
<comment type="caution">
    <text evidence="1">The sequence shown here is derived from an EMBL/GenBank/DDBJ whole genome shotgun (WGS) entry which is preliminary data.</text>
</comment>
<accession>A0A164J1T6</accession>
<evidence type="ECO:0000313" key="1">
    <source>
        <dbReference type="EMBL" id="KZS01868.1"/>
    </source>
</evidence>
<sequence>MTLKIYHFAGMEPVSIIQGAPMIKETINAPLQRPKVRLLPLPGS</sequence>
<evidence type="ECO:0008006" key="3">
    <source>
        <dbReference type="Google" id="ProtNLM"/>
    </source>
</evidence>
<dbReference type="Proteomes" id="UP000076858">
    <property type="component" value="Unassembled WGS sequence"/>
</dbReference>
<keyword evidence="2" id="KW-1185">Reference proteome</keyword>
<protein>
    <recommendedName>
        <fullName evidence="3">DNA-directed RNA polymerase</fullName>
    </recommendedName>
</protein>
<dbReference type="AlphaFoldDB" id="A0A164J1T6"/>